<name>A0A6I6K0W1_9BACT</name>
<dbReference type="KEGG" id="mcos:GM418_20990"/>
<sequence>MKTTKNLIYLLVIFMIVSCTKDNLESIENTRNKYSCAFSIIANQNKVLVSGYLNTDSEFRTKYWMDALSVDSLTFISSLNNGSTYKEPVDELYRTVSVYKTLNGENDIYKFDQGSFIDDGKIFYYKNNEIVRMDTSATGTITSVCILNDEPFFAGYFSEKRYSEAGETLAPKTPFFWDGNTTLISLPLPDDAFFQGISCVYVDKEDYYTGGLMSFPMYWKNTEPVILSTLYGEVHQVIVSESDVYAVGFYNKNNSNSTGHTACYWKNGELFELEDNAQAYGIYVDGNDIYVSGATGNVASQYKACYWKNGVRVDLPN</sequence>
<evidence type="ECO:0000313" key="2">
    <source>
        <dbReference type="Proteomes" id="UP000428260"/>
    </source>
</evidence>
<dbReference type="RefSeq" id="WP_158869190.1">
    <property type="nucleotide sequence ID" value="NZ_CP046401.1"/>
</dbReference>
<dbReference type="AlphaFoldDB" id="A0A6I6K0W1"/>
<proteinExistence type="predicted"/>
<protein>
    <submittedName>
        <fullName evidence="1">Uncharacterized protein</fullName>
    </submittedName>
</protein>
<dbReference type="EMBL" id="CP046401">
    <property type="protein sequence ID" value="QGY46052.1"/>
    <property type="molecule type" value="Genomic_DNA"/>
</dbReference>
<evidence type="ECO:0000313" key="1">
    <source>
        <dbReference type="EMBL" id="QGY46052.1"/>
    </source>
</evidence>
<gene>
    <name evidence="1" type="ORF">GM418_20990</name>
</gene>
<dbReference type="Proteomes" id="UP000428260">
    <property type="component" value="Chromosome"/>
</dbReference>
<dbReference type="PROSITE" id="PS51257">
    <property type="entry name" value="PROKAR_LIPOPROTEIN"/>
    <property type="match status" value="1"/>
</dbReference>
<accession>A0A6I6K0W1</accession>
<keyword evidence="2" id="KW-1185">Reference proteome</keyword>
<organism evidence="1 2">
    <name type="scientific">Maribellus comscasis</name>
    <dbReference type="NCBI Taxonomy" id="2681766"/>
    <lineage>
        <taxon>Bacteria</taxon>
        <taxon>Pseudomonadati</taxon>
        <taxon>Bacteroidota</taxon>
        <taxon>Bacteroidia</taxon>
        <taxon>Marinilabiliales</taxon>
        <taxon>Prolixibacteraceae</taxon>
        <taxon>Maribellus</taxon>
    </lineage>
</organism>
<reference evidence="1 2" key="1">
    <citation type="submission" date="2019-11" db="EMBL/GenBank/DDBJ databases">
        <authorList>
            <person name="Zheng R.K."/>
            <person name="Sun C.M."/>
        </authorList>
    </citation>
    <scope>NUCLEOTIDE SEQUENCE [LARGE SCALE GENOMIC DNA]</scope>
    <source>
        <strain evidence="1 2">WC007</strain>
    </source>
</reference>